<reference evidence="2" key="1">
    <citation type="journal article" date="2020" name="Stud. Mycol.">
        <title>101 Dothideomycetes genomes: a test case for predicting lifestyles and emergence of pathogens.</title>
        <authorList>
            <person name="Haridas S."/>
            <person name="Albert R."/>
            <person name="Binder M."/>
            <person name="Bloem J."/>
            <person name="Labutti K."/>
            <person name="Salamov A."/>
            <person name="Andreopoulos B."/>
            <person name="Baker S."/>
            <person name="Barry K."/>
            <person name="Bills G."/>
            <person name="Bluhm B."/>
            <person name="Cannon C."/>
            <person name="Castanera R."/>
            <person name="Culley D."/>
            <person name="Daum C."/>
            <person name="Ezra D."/>
            <person name="Gonzalez J."/>
            <person name="Henrissat B."/>
            <person name="Kuo A."/>
            <person name="Liang C."/>
            <person name="Lipzen A."/>
            <person name="Lutzoni F."/>
            <person name="Magnuson J."/>
            <person name="Mondo S."/>
            <person name="Nolan M."/>
            <person name="Ohm R."/>
            <person name="Pangilinan J."/>
            <person name="Park H.-J."/>
            <person name="Ramirez L."/>
            <person name="Alfaro M."/>
            <person name="Sun H."/>
            <person name="Tritt A."/>
            <person name="Yoshinaga Y."/>
            <person name="Zwiers L.-H."/>
            <person name="Turgeon B."/>
            <person name="Goodwin S."/>
            <person name="Spatafora J."/>
            <person name="Crous P."/>
            <person name="Grigoriev I."/>
        </authorList>
    </citation>
    <scope>NUCLEOTIDE SEQUENCE</scope>
    <source>
        <strain evidence="2">CBS 123094</strain>
    </source>
</reference>
<evidence type="ECO:0000313" key="3">
    <source>
        <dbReference type="Proteomes" id="UP000799779"/>
    </source>
</evidence>
<sequence>MCRCTGIVRWAWVCATVDRREGAHSLWFQRQLPTTAAWMSKETLGRTGSEQLYQAEASMGPCDETCCSATLLRLELEPELNLDLAAAQQLAPHWMFDPDPVGRSMRPRRALWRVASAGEQRMRADGAKQNECTAQASPGPHWLVQATPITNMRCPSSAGMLLDRTGSPLVGYSLSRLGVEANARRMYSPGLPARSQRLYNTVALTVANGSGSNLTACQKHRLLGRCCECLHYKITPRPQLLPFGFPTRPIPYIIPRSPSGSPSPRLPSAPQPVPGQPPSNPRTPAPTSPTSPTSPGPLPRRHTSPSAAPYWLPLLPPAPRAAHCPIAVCDNTESSPPKLPPANQLPLPRPRLCLSCAPQQARVPRTSSSPRSPPCATPRCAVASARLP</sequence>
<dbReference type="PRINTS" id="PR01217">
    <property type="entry name" value="PRICHEXTENSN"/>
</dbReference>
<name>A0A6A5W9N7_9PLEO</name>
<feature type="compositionally biased region" description="Low complexity" evidence="1">
    <location>
        <begin position="254"/>
        <end position="263"/>
    </location>
</feature>
<feature type="region of interest" description="Disordered" evidence="1">
    <location>
        <begin position="254"/>
        <end position="311"/>
    </location>
</feature>
<dbReference type="AlphaFoldDB" id="A0A6A5W9N7"/>
<accession>A0A6A5W9N7</accession>
<feature type="region of interest" description="Disordered" evidence="1">
    <location>
        <begin position="359"/>
        <end position="388"/>
    </location>
</feature>
<feature type="compositionally biased region" description="Pro residues" evidence="1">
    <location>
        <begin position="264"/>
        <end position="298"/>
    </location>
</feature>
<evidence type="ECO:0000256" key="1">
    <source>
        <dbReference type="SAM" id="MobiDB-lite"/>
    </source>
</evidence>
<gene>
    <name evidence="2" type="ORF">P154DRAFT_602750</name>
</gene>
<dbReference type="Proteomes" id="UP000799779">
    <property type="component" value="Unassembled WGS sequence"/>
</dbReference>
<proteinExistence type="predicted"/>
<evidence type="ECO:0000313" key="2">
    <source>
        <dbReference type="EMBL" id="KAF1998613.1"/>
    </source>
</evidence>
<organism evidence="2 3">
    <name type="scientific">Amniculicola lignicola CBS 123094</name>
    <dbReference type="NCBI Taxonomy" id="1392246"/>
    <lineage>
        <taxon>Eukaryota</taxon>
        <taxon>Fungi</taxon>
        <taxon>Dikarya</taxon>
        <taxon>Ascomycota</taxon>
        <taxon>Pezizomycotina</taxon>
        <taxon>Dothideomycetes</taxon>
        <taxon>Pleosporomycetidae</taxon>
        <taxon>Pleosporales</taxon>
        <taxon>Amniculicolaceae</taxon>
        <taxon>Amniculicola</taxon>
    </lineage>
</organism>
<dbReference type="EMBL" id="ML977602">
    <property type="protein sequence ID" value="KAF1998613.1"/>
    <property type="molecule type" value="Genomic_DNA"/>
</dbReference>
<keyword evidence="3" id="KW-1185">Reference proteome</keyword>
<protein>
    <submittedName>
        <fullName evidence="2">Uncharacterized protein</fullName>
    </submittedName>
</protein>